<dbReference type="PROSITE" id="PS51464">
    <property type="entry name" value="SIS"/>
    <property type="match status" value="1"/>
</dbReference>
<dbReference type="Pfam" id="PF01380">
    <property type="entry name" value="SIS"/>
    <property type="match status" value="1"/>
</dbReference>
<dbReference type="AlphaFoldDB" id="A0A2V4DNU1"/>
<comment type="caution">
    <text evidence="2">The sequence shown here is derived from an EMBL/GenBank/DDBJ whole genome shotgun (WGS) entry which is preliminary data.</text>
</comment>
<dbReference type="InterPro" id="IPR046348">
    <property type="entry name" value="SIS_dom_sf"/>
</dbReference>
<dbReference type="InterPro" id="IPR035474">
    <property type="entry name" value="SIS_Kpsf"/>
</dbReference>
<dbReference type="GO" id="GO:0097367">
    <property type="term" value="F:carbohydrate derivative binding"/>
    <property type="evidence" value="ECO:0007669"/>
    <property type="project" value="InterPro"/>
</dbReference>
<dbReference type="CDD" id="cd05014">
    <property type="entry name" value="SIS_Kpsf"/>
    <property type="match status" value="1"/>
</dbReference>
<proteinExistence type="predicted"/>
<organism evidence="2 3">
    <name type="scientific">Gilliamella apis</name>
    <dbReference type="NCBI Taxonomy" id="1970738"/>
    <lineage>
        <taxon>Bacteria</taxon>
        <taxon>Pseudomonadati</taxon>
        <taxon>Pseudomonadota</taxon>
        <taxon>Gammaproteobacteria</taxon>
        <taxon>Orbales</taxon>
        <taxon>Orbaceae</taxon>
        <taxon>Gilliamella</taxon>
    </lineage>
</organism>
<dbReference type="PANTHER" id="PTHR38418">
    <property type="entry name" value="SUGAR ISOMERASE, KPSF/GUTQ (AFU_ORTHOLOGUE AFUA_6G08860)"/>
    <property type="match status" value="1"/>
</dbReference>
<dbReference type="Proteomes" id="UP000247673">
    <property type="component" value="Unassembled WGS sequence"/>
</dbReference>
<keyword evidence="3" id="KW-1185">Reference proteome</keyword>
<feature type="domain" description="SIS" evidence="1">
    <location>
        <begin position="32"/>
        <end position="174"/>
    </location>
</feature>
<protein>
    <submittedName>
        <fullName evidence="2">SIS domain-containing protein</fullName>
    </submittedName>
</protein>
<gene>
    <name evidence="2" type="ORF">DKK78_05600</name>
</gene>
<sequence>MLEKYIDCIKSELSEYIKYIGEENLNKAKDLIISKKNEGSRVHVTGIGKPSYVAHYIASLFSSIGIPAYFLDGTETIHGSAGQVLPGDIVIAISNSGETEELKKAICTLQKLGTKIIGVAGNNNSWLAQHCDIFLFAGVKQEGDNLNKPPRISILAEVIILQCLSIKLQESVGLTENMYYQWHPGGSLGASIRGGKVC</sequence>
<dbReference type="GO" id="GO:1901135">
    <property type="term" value="P:carbohydrate derivative metabolic process"/>
    <property type="evidence" value="ECO:0007669"/>
    <property type="project" value="InterPro"/>
</dbReference>
<dbReference type="PANTHER" id="PTHR38418:SF2">
    <property type="entry name" value="SUGAR ISOMERASE, KPSF_GUTQ (AFU_ORTHOLOGUE AFUA_6G08860)"/>
    <property type="match status" value="1"/>
</dbReference>
<dbReference type="OrthoDB" id="9762536at2"/>
<reference evidence="2 3" key="1">
    <citation type="submission" date="2018-05" db="EMBL/GenBank/DDBJ databases">
        <title>Reference genomes for bee gut microbiota database.</title>
        <authorList>
            <person name="Ellegaard K.M."/>
        </authorList>
    </citation>
    <scope>NUCLEOTIDE SEQUENCE [LARGE SCALE GENOMIC DNA]</scope>
    <source>
        <strain evidence="2 3">ESL0172</strain>
    </source>
</reference>
<name>A0A2V4DNU1_9GAMM</name>
<evidence type="ECO:0000313" key="3">
    <source>
        <dbReference type="Proteomes" id="UP000247673"/>
    </source>
</evidence>
<evidence type="ECO:0000259" key="1">
    <source>
        <dbReference type="PROSITE" id="PS51464"/>
    </source>
</evidence>
<dbReference type="InterPro" id="IPR001347">
    <property type="entry name" value="SIS_dom"/>
</dbReference>
<dbReference type="RefSeq" id="WP_086362265.1">
    <property type="nucleotide sequence ID" value="NZ_CP132381.1"/>
</dbReference>
<evidence type="ECO:0000313" key="2">
    <source>
        <dbReference type="EMBL" id="PXY91790.1"/>
    </source>
</evidence>
<dbReference type="Gene3D" id="3.40.50.10490">
    <property type="entry name" value="Glucose-6-phosphate isomerase like protein, domain 1"/>
    <property type="match status" value="1"/>
</dbReference>
<dbReference type="EMBL" id="QGLO01000004">
    <property type="protein sequence ID" value="PXY91790.1"/>
    <property type="molecule type" value="Genomic_DNA"/>
</dbReference>
<dbReference type="SUPFAM" id="SSF53697">
    <property type="entry name" value="SIS domain"/>
    <property type="match status" value="1"/>
</dbReference>
<accession>A0A2V4DNU1</accession>